<keyword evidence="1" id="KW-1133">Transmembrane helix</keyword>
<evidence type="ECO:0000313" key="2">
    <source>
        <dbReference type="EMBL" id="JAT28971.1"/>
    </source>
</evidence>
<keyword evidence="1" id="KW-0472">Membrane</keyword>
<feature type="transmembrane region" description="Helical" evidence="1">
    <location>
        <begin position="73"/>
        <end position="92"/>
    </location>
</feature>
<protein>
    <submittedName>
        <fullName evidence="2">Uncharacterized protein</fullName>
    </submittedName>
</protein>
<feature type="non-terminal residue" evidence="2">
    <location>
        <position position="128"/>
    </location>
</feature>
<dbReference type="EMBL" id="GEBQ01011006">
    <property type="protein sequence ID" value="JAT28971.1"/>
    <property type="molecule type" value="Transcribed_RNA"/>
</dbReference>
<keyword evidence="1" id="KW-0812">Transmembrane</keyword>
<name>A0A1B6LZ52_9HEMI</name>
<feature type="non-terminal residue" evidence="2">
    <location>
        <position position="1"/>
    </location>
</feature>
<evidence type="ECO:0000256" key="1">
    <source>
        <dbReference type="SAM" id="Phobius"/>
    </source>
</evidence>
<gene>
    <name evidence="2" type="ORF">g.51740</name>
</gene>
<dbReference type="AlphaFoldDB" id="A0A1B6LZ52"/>
<reference evidence="2" key="1">
    <citation type="submission" date="2015-11" db="EMBL/GenBank/DDBJ databases">
        <title>De novo transcriptome assembly of four potential Pierce s Disease insect vectors from Arizona vineyards.</title>
        <authorList>
            <person name="Tassone E.E."/>
        </authorList>
    </citation>
    <scope>NUCLEOTIDE SEQUENCE</scope>
</reference>
<accession>A0A1B6LZ52</accession>
<proteinExistence type="predicted"/>
<sequence length="128" mass="15052">IATGLSQWYPDTDADRDDLETAKSSNFIEEARGHKKKVKKAIKRAILKLIIVGLLIKQKIKMLLMAAQTFLQFKFLLVAIVYVVSNIVKIWLEIKSKHHPQKVIYYENAHHQHHYEPEHHDFEEHDQD</sequence>
<organism evidence="2">
    <name type="scientific">Graphocephala atropunctata</name>
    <dbReference type="NCBI Taxonomy" id="36148"/>
    <lineage>
        <taxon>Eukaryota</taxon>
        <taxon>Metazoa</taxon>
        <taxon>Ecdysozoa</taxon>
        <taxon>Arthropoda</taxon>
        <taxon>Hexapoda</taxon>
        <taxon>Insecta</taxon>
        <taxon>Pterygota</taxon>
        <taxon>Neoptera</taxon>
        <taxon>Paraneoptera</taxon>
        <taxon>Hemiptera</taxon>
        <taxon>Auchenorrhyncha</taxon>
        <taxon>Membracoidea</taxon>
        <taxon>Cicadellidae</taxon>
        <taxon>Cicadellinae</taxon>
        <taxon>Cicadellini</taxon>
        <taxon>Graphocephala</taxon>
    </lineage>
</organism>